<dbReference type="Proteomes" id="UP000499080">
    <property type="component" value="Unassembled WGS sequence"/>
</dbReference>
<name>A0A4Y2MBN6_ARAVE</name>
<evidence type="ECO:0000313" key="2">
    <source>
        <dbReference type="Proteomes" id="UP000499080"/>
    </source>
</evidence>
<proteinExistence type="predicted"/>
<gene>
    <name evidence="1" type="ORF">AVEN_45481_1</name>
</gene>
<dbReference type="AlphaFoldDB" id="A0A4Y2MBN6"/>
<organism evidence="1 2">
    <name type="scientific">Araneus ventricosus</name>
    <name type="common">Orbweaver spider</name>
    <name type="synonym">Epeira ventricosa</name>
    <dbReference type="NCBI Taxonomy" id="182803"/>
    <lineage>
        <taxon>Eukaryota</taxon>
        <taxon>Metazoa</taxon>
        <taxon>Ecdysozoa</taxon>
        <taxon>Arthropoda</taxon>
        <taxon>Chelicerata</taxon>
        <taxon>Arachnida</taxon>
        <taxon>Araneae</taxon>
        <taxon>Araneomorphae</taxon>
        <taxon>Entelegynae</taxon>
        <taxon>Araneoidea</taxon>
        <taxon>Araneidae</taxon>
        <taxon>Araneus</taxon>
    </lineage>
</organism>
<keyword evidence="2" id="KW-1185">Reference proteome</keyword>
<dbReference type="EMBL" id="BGPR01007067">
    <property type="protein sequence ID" value="GBN24012.1"/>
    <property type="molecule type" value="Genomic_DNA"/>
</dbReference>
<reference evidence="1 2" key="1">
    <citation type="journal article" date="2019" name="Sci. Rep.">
        <title>Orb-weaving spider Araneus ventricosus genome elucidates the spidroin gene catalogue.</title>
        <authorList>
            <person name="Kono N."/>
            <person name="Nakamura H."/>
            <person name="Ohtoshi R."/>
            <person name="Moran D.A.P."/>
            <person name="Shinohara A."/>
            <person name="Yoshida Y."/>
            <person name="Fujiwara M."/>
            <person name="Mori M."/>
            <person name="Tomita M."/>
            <person name="Arakawa K."/>
        </authorList>
    </citation>
    <scope>NUCLEOTIDE SEQUENCE [LARGE SCALE GENOMIC DNA]</scope>
</reference>
<protein>
    <submittedName>
        <fullName evidence="1">Uncharacterized protein</fullName>
    </submittedName>
</protein>
<accession>A0A4Y2MBN6</accession>
<comment type="caution">
    <text evidence="1">The sequence shown here is derived from an EMBL/GenBank/DDBJ whole genome shotgun (WGS) entry which is preliminary data.</text>
</comment>
<sequence length="100" mass="10998">MNFISLVEAFANAFAWISQVFSNHKSCKQKERPAITVTAGNSSKNIAFAQSLRQDNRGGMRLRKGNGANSVIRRGPPAAAKNMLQVVSPLLRHSFGKRNK</sequence>
<evidence type="ECO:0000313" key="1">
    <source>
        <dbReference type="EMBL" id="GBN24012.1"/>
    </source>
</evidence>